<dbReference type="EMBL" id="CM037162">
    <property type="protein sequence ID" value="KAH7864045.1"/>
    <property type="molecule type" value="Genomic_DNA"/>
</dbReference>
<comment type="caution">
    <text evidence="1">The sequence shown here is derived from an EMBL/GenBank/DDBJ whole genome shotgun (WGS) entry which is preliminary data.</text>
</comment>
<protein>
    <submittedName>
        <fullName evidence="1">Uncharacterized protein</fullName>
    </submittedName>
</protein>
<sequence length="336" mass="38423">MARPLGDSRSNRAAVQATNDDASASKLSCVKKGYMKDDYVHLFVRRPVRRAPIINRGYFARWAAFRQLLHQFLDCEKNTDERGPAKKQILSLGAGFDTTFFQLQDEGKAPHLYVELDFKEVTSKKAALIETCGQLRDKVGEAASISQEKGEVLGDHYKLLPVDLRDIQRLDEIMTLANMDTSLPTFIIAECVLIYLDPDSSRAIVGWASKTFPTAIFFLYEQIHPDDAFGKQMIRNLESRGCGLLGIHATPTLFAKEKLFLDQGWQRAVAWDMLRVYSQFIDAQERRRIERLELFDEFEEWHMMQEHYCVVCAVNDSMALFEDFGFPSDQPETGSR</sequence>
<gene>
    <name evidence="1" type="ORF">Vadar_025059</name>
</gene>
<keyword evidence="2" id="KW-1185">Reference proteome</keyword>
<proteinExistence type="predicted"/>
<evidence type="ECO:0000313" key="2">
    <source>
        <dbReference type="Proteomes" id="UP000828048"/>
    </source>
</evidence>
<dbReference type="Proteomes" id="UP000828048">
    <property type="component" value="Chromosome 12"/>
</dbReference>
<reference evidence="1 2" key="1">
    <citation type="journal article" date="2021" name="Hortic Res">
        <title>High-quality reference genome and annotation aids understanding of berry development for evergreen blueberry (Vaccinium darrowii).</title>
        <authorList>
            <person name="Yu J."/>
            <person name="Hulse-Kemp A.M."/>
            <person name="Babiker E."/>
            <person name="Staton M."/>
        </authorList>
    </citation>
    <scope>NUCLEOTIDE SEQUENCE [LARGE SCALE GENOMIC DNA]</scope>
    <source>
        <strain evidence="2">cv. NJ 8807/NJ 8810</strain>
        <tissue evidence="1">Young leaf</tissue>
    </source>
</reference>
<organism evidence="1 2">
    <name type="scientific">Vaccinium darrowii</name>
    <dbReference type="NCBI Taxonomy" id="229202"/>
    <lineage>
        <taxon>Eukaryota</taxon>
        <taxon>Viridiplantae</taxon>
        <taxon>Streptophyta</taxon>
        <taxon>Embryophyta</taxon>
        <taxon>Tracheophyta</taxon>
        <taxon>Spermatophyta</taxon>
        <taxon>Magnoliopsida</taxon>
        <taxon>eudicotyledons</taxon>
        <taxon>Gunneridae</taxon>
        <taxon>Pentapetalae</taxon>
        <taxon>asterids</taxon>
        <taxon>Ericales</taxon>
        <taxon>Ericaceae</taxon>
        <taxon>Vaccinioideae</taxon>
        <taxon>Vaccinieae</taxon>
        <taxon>Vaccinium</taxon>
    </lineage>
</organism>
<name>A0ACB7ZEK9_9ERIC</name>
<evidence type="ECO:0000313" key="1">
    <source>
        <dbReference type="EMBL" id="KAH7864045.1"/>
    </source>
</evidence>
<accession>A0ACB7ZEK9</accession>